<proteinExistence type="predicted"/>
<reference evidence="1 2" key="1">
    <citation type="journal article" date="2021" name="Appl. Environ. Microbiol.">
        <title>Genetic linkage and physical mapping for an oyster mushroom Pleurotus cornucopiae and QTL analysis for the trait cap color.</title>
        <authorList>
            <person name="Zhang Y."/>
            <person name="Gao W."/>
            <person name="Sonnenberg A."/>
            <person name="Chen Q."/>
            <person name="Zhang J."/>
            <person name="Huang C."/>
        </authorList>
    </citation>
    <scope>NUCLEOTIDE SEQUENCE [LARGE SCALE GENOMIC DNA]</scope>
    <source>
        <strain evidence="1">CCMSSC00406</strain>
    </source>
</reference>
<accession>A0ACB7IWU0</accession>
<name>A0ACB7IWU0_PLECO</name>
<organism evidence="1 2">
    <name type="scientific">Pleurotus cornucopiae</name>
    <name type="common">Cornucopia mushroom</name>
    <dbReference type="NCBI Taxonomy" id="5321"/>
    <lineage>
        <taxon>Eukaryota</taxon>
        <taxon>Fungi</taxon>
        <taxon>Dikarya</taxon>
        <taxon>Basidiomycota</taxon>
        <taxon>Agaricomycotina</taxon>
        <taxon>Agaricomycetes</taxon>
        <taxon>Agaricomycetidae</taxon>
        <taxon>Agaricales</taxon>
        <taxon>Pleurotineae</taxon>
        <taxon>Pleurotaceae</taxon>
        <taxon>Pleurotus</taxon>
    </lineage>
</organism>
<evidence type="ECO:0000313" key="1">
    <source>
        <dbReference type="EMBL" id="KAG9222717.1"/>
    </source>
</evidence>
<evidence type="ECO:0000313" key="2">
    <source>
        <dbReference type="Proteomes" id="UP000824881"/>
    </source>
</evidence>
<keyword evidence="2" id="KW-1185">Reference proteome</keyword>
<sequence length="414" mass="47037">MSTSTEDVSERTRAARTIQHAWRRRNEATAKYMTANNRWIQAVGHAELEVDNSFADQGQNTPKARWRRASDLIKKLRDPNERLQLPGQSEPTAALKQLETQHWLELIDGKWVEEDTQDNFFKWLDKGAGKDLSLKECPRSQLEAERIQYLSDEQRLNYLVEIDQEGKLRWARNHQFVDTSAGHWKEAGEGLGIVADELPGGVVPTTRRDSGSSSVQSSDPQHYAEPIAGKYRITRLFRKYFTIRGVLNRLLRKTVRRNTWIYVSDKNFNIFIGIKGEFQHSSFLGGGLVTSAGLISVKDGLIHTLSPLSGHYRTSTEHFHQFLEILEKRGVNLHKAKISKAEAALWGIEHITKLKKSGGQLLQGGKDKAKEIAIEGREALHLPSPSDHHGWKQDILRGRIKPPPSEKQQNLHSS</sequence>
<dbReference type="Proteomes" id="UP000824881">
    <property type="component" value="Unassembled WGS sequence"/>
</dbReference>
<comment type="caution">
    <text evidence="1">The sequence shown here is derived from an EMBL/GenBank/DDBJ whole genome shotgun (WGS) entry which is preliminary data.</text>
</comment>
<gene>
    <name evidence="1" type="ORF">CCMSSC00406_0004631</name>
</gene>
<protein>
    <submittedName>
        <fullName evidence="1">Uncharacterized protein</fullName>
    </submittedName>
</protein>
<dbReference type="EMBL" id="WQMT02000005">
    <property type="protein sequence ID" value="KAG9222717.1"/>
    <property type="molecule type" value="Genomic_DNA"/>
</dbReference>